<dbReference type="GO" id="GO:0016538">
    <property type="term" value="F:cyclin-dependent protein serine/threonine kinase regulator activity"/>
    <property type="evidence" value="ECO:0007669"/>
    <property type="project" value="TreeGrafter"/>
</dbReference>
<dbReference type="InterPro" id="IPR013922">
    <property type="entry name" value="Cyclin_PHO80-like"/>
</dbReference>
<evidence type="ECO:0000256" key="1">
    <source>
        <dbReference type="SAM" id="MobiDB-lite"/>
    </source>
</evidence>
<sequence>MQSLPYSLAHRGAARTNSRWHPYTPPRSSSGATSNFSTLLAANSTHQSQGAHEVNTYLNSPANSVYTISPASTSSSVSQTPLPFSIPPPLSYAPNQLRKTQSFPMPKPSITKANYVATLVDQAVKSLSDIWRPECIPAVFATSTQITVTSVKPPTVGSQGLQLKPLVIHQNQLPSPCSPTTQHSPYVPVHVKQDGTSPNRSTSAFLAEHFGGNAKVVSEKDLVPIRTFVQEVLRRSRTSCSVLQSALCYIEAIRRKVPCLAEKQGLNQGAVEEPELDDRIINGMETCSVSPSGIYSNANSNEFVNRSTSGENTQRSVDSLDGLPTVLHTDLDCDPSVVSLSQQIQSDVQQQRQRKIPPKPTTPLPLLPSPLLCPRRTFLAALILASKFLQDRCYSNRAWAKLSGLSPREVGRCERALGEALEWRLWVGKSCAASEEGGVPHKTRSESLLPSGPPVATCVTLNMYPMPSPPLSDAGTSPEACGYAS</sequence>
<keyword evidence="3" id="KW-1185">Reference proteome</keyword>
<dbReference type="STRING" id="2282107.A0A286UGD7"/>
<dbReference type="CDD" id="cd20557">
    <property type="entry name" value="CYCLIN_ScPCL1-like"/>
    <property type="match status" value="1"/>
</dbReference>
<dbReference type="Proteomes" id="UP000217199">
    <property type="component" value="Unassembled WGS sequence"/>
</dbReference>
<comment type="caution">
    <text evidence="2">The sequence shown here is derived from an EMBL/GenBank/DDBJ whole genome shotgun (WGS) entry which is preliminary data.</text>
</comment>
<dbReference type="PANTHER" id="PTHR15615:SF36">
    <property type="entry name" value="PHO85 CYCLIN-5"/>
    <property type="match status" value="1"/>
</dbReference>
<organism evidence="2 3">
    <name type="scientific">Pyrrhoderma noxium</name>
    <dbReference type="NCBI Taxonomy" id="2282107"/>
    <lineage>
        <taxon>Eukaryota</taxon>
        <taxon>Fungi</taxon>
        <taxon>Dikarya</taxon>
        <taxon>Basidiomycota</taxon>
        <taxon>Agaricomycotina</taxon>
        <taxon>Agaricomycetes</taxon>
        <taxon>Hymenochaetales</taxon>
        <taxon>Hymenochaetaceae</taxon>
        <taxon>Pyrrhoderma</taxon>
    </lineage>
</organism>
<dbReference type="InParanoid" id="A0A286UGD7"/>
<proteinExistence type="predicted"/>
<dbReference type="AlphaFoldDB" id="A0A286UGD7"/>
<evidence type="ECO:0000313" key="3">
    <source>
        <dbReference type="Proteomes" id="UP000217199"/>
    </source>
</evidence>
<name>A0A286UGD7_9AGAM</name>
<accession>A0A286UGD7</accession>
<gene>
    <name evidence="2" type="ORF">PNOK_0538600</name>
</gene>
<evidence type="ECO:0000313" key="2">
    <source>
        <dbReference type="EMBL" id="PAV18544.1"/>
    </source>
</evidence>
<dbReference type="Gene3D" id="1.10.472.10">
    <property type="entry name" value="Cyclin-like"/>
    <property type="match status" value="1"/>
</dbReference>
<dbReference type="GO" id="GO:0019901">
    <property type="term" value="F:protein kinase binding"/>
    <property type="evidence" value="ECO:0007669"/>
    <property type="project" value="InterPro"/>
</dbReference>
<dbReference type="PANTHER" id="PTHR15615">
    <property type="match status" value="1"/>
</dbReference>
<protein>
    <submittedName>
        <fullName evidence="2">G1 s-specific cyclin</fullName>
    </submittedName>
</protein>
<dbReference type="EMBL" id="NBII01000005">
    <property type="protein sequence ID" value="PAV18544.1"/>
    <property type="molecule type" value="Genomic_DNA"/>
</dbReference>
<feature type="region of interest" description="Disordered" evidence="1">
    <location>
        <begin position="1"/>
        <end position="34"/>
    </location>
</feature>
<dbReference type="GO" id="GO:0000307">
    <property type="term" value="C:cyclin-dependent protein kinase holoenzyme complex"/>
    <property type="evidence" value="ECO:0007669"/>
    <property type="project" value="TreeGrafter"/>
</dbReference>
<dbReference type="OrthoDB" id="286814at2759"/>
<dbReference type="GO" id="GO:0005634">
    <property type="term" value="C:nucleus"/>
    <property type="evidence" value="ECO:0007669"/>
    <property type="project" value="TreeGrafter"/>
</dbReference>
<reference evidence="2 3" key="1">
    <citation type="journal article" date="2017" name="Mol. Ecol.">
        <title>Comparative and population genomic landscape of Phellinus noxius: A hypervariable fungus causing root rot in trees.</title>
        <authorList>
            <person name="Chung C.L."/>
            <person name="Lee T.J."/>
            <person name="Akiba M."/>
            <person name="Lee H.H."/>
            <person name="Kuo T.H."/>
            <person name="Liu D."/>
            <person name="Ke H.M."/>
            <person name="Yokoi T."/>
            <person name="Roa M.B."/>
            <person name="Lu M.J."/>
            <person name="Chang Y.Y."/>
            <person name="Ann P.J."/>
            <person name="Tsai J.N."/>
            <person name="Chen C.Y."/>
            <person name="Tzean S.S."/>
            <person name="Ota Y."/>
            <person name="Hattori T."/>
            <person name="Sahashi N."/>
            <person name="Liou R.F."/>
            <person name="Kikuchi T."/>
            <person name="Tsai I.J."/>
        </authorList>
    </citation>
    <scope>NUCLEOTIDE SEQUENCE [LARGE SCALE GENOMIC DNA]</scope>
    <source>
        <strain evidence="2 3">FFPRI411160</strain>
    </source>
</reference>